<dbReference type="InterPro" id="IPR036388">
    <property type="entry name" value="WH-like_DNA-bd_sf"/>
</dbReference>
<proteinExistence type="predicted"/>
<sequence length="184" mass="20858">MPALDVRSSTRFTLSQRKTTCLFIIDGGSEGFEEYYESVRTLFYNMTLAFVIINSSPHHAPVCIKDKTILISKSSPIEVFYRFLDSILTHNQNLFTPVRLSKSEYAIFQYWISGHPVELISEIIGLNKKSVLNSKSRLLNKYGVQDKSSLILIARILFRESLIGEESTHATEPTKDTDAMDSLA</sequence>
<keyword evidence="1" id="KW-0238">DNA-binding</keyword>
<dbReference type="SUPFAM" id="SSF46894">
    <property type="entry name" value="C-terminal effector domain of the bipartite response regulators"/>
    <property type="match status" value="1"/>
</dbReference>
<comment type="caution">
    <text evidence="3">The sequence shown here is derived from an EMBL/GenBank/DDBJ whole genome shotgun (WGS) entry which is preliminary data.</text>
</comment>
<dbReference type="InterPro" id="IPR000792">
    <property type="entry name" value="Tscrpt_reg_LuxR_C"/>
</dbReference>
<feature type="domain" description="HTH luxR-type" evidence="2">
    <location>
        <begin position="114"/>
        <end position="141"/>
    </location>
</feature>
<dbReference type="KEGG" id="bgj:AWC36_22010"/>
<evidence type="ECO:0000313" key="3">
    <source>
        <dbReference type="EMBL" id="RLM27172.1"/>
    </source>
</evidence>
<evidence type="ECO:0000256" key="1">
    <source>
        <dbReference type="ARBA" id="ARBA00023125"/>
    </source>
</evidence>
<evidence type="ECO:0000259" key="2">
    <source>
        <dbReference type="PROSITE" id="PS00622"/>
    </source>
</evidence>
<evidence type="ECO:0000313" key="4">
    <source>
        <dbReference type="Proteomes" id="UP000285972"/>
    </source>
</evidence>
<dbReference type="Gene3D" id="1.10.10.10">
    <property type="entry name" value="Winged helix-like DNA-binding domain superfamily/Winged helix DNA-binding domain"/>
    <property type="match status" value="1"/>
</dbReference>
<dbReference type="GO" id="GO:0003677">
    <property type="term" value="F:DNA binding"/>
    <property type="evidence" value="ECO:0007669"/>
    <property type="project" value="UniProtKB-KW"/>
</dbReference>
<organism evidence="3 4">
    <name type="scientific">Brenneria goodwinii</name>
    <dbReference type="NCBI Taxonomy" id="1109412"/>
    <lineage>
        <taxon>Bacteria</taxon>
        <taxon>Pseudomonadati</taxon>
        <taxon>Pseudomonadota</taxon>
        <taxon>Gammaproteobacteria</taxon>
        <taxon>Enterobacterales</taxon>
        <taxon>Pectobacteriaceae</taxon>
        <taxon>Brenneria</taxon>
    </lineage>
</organism>
<dbReference type="Proteomes" id="UP000285972">
    <property type="component" value="Unassembled WGS sequence"/>
</dbReference>
<dbReference type="EMBL" id="MJLX01000012">
    <property type="protein sequence ID" value="RLM27172.1"/>
    <property type="molecule type" value="Genomic_DNA"/>
</dbReference>
<accession>A0AAE8ET47</accession>
<dbReference type="SMART" id="SM00421">
    <property type="entry name" value="HTH_LUXR"/>
    <property type="match status" value="1"/>
</dbReference>
<dbReference type="InterPro" id="IPR016032">
    <property type="entry name" value="Sig_transdc_resp-reg_C-effctor"/>
</dbReference>
<dbReference type="Pfam" id="PF00196">
    <property type="entry name" value="GerE"/>
    <property type="match status" value="1"/>
</dbReference>
<dbReference type="AlphaFoldDB" id="A0AAE8ET47"/>
<dbReference type="GO" id="GO:0006355">
    <property type="term" value="P:regulation of DNA-templated transcription"/>
    <property type="evidence" value="ECO:0007669"/>
    <property type="project" value="InterPro"/>
</dbReference>
<name>A0AAE8ET47_9GAMM</name>
<dbReference type="PROSITE" id="PS00622">
    <property type="entry name" value="HTH_LUXR_1"/>
    <property type="match status" value="1"/>
</dbReference>
<reference evidence="3 4" key="1">
    <citation type="submission" date="2016-09" db="EMBL/GenBank/DDBJ databases">
        <authorList>
            <person name="Doonan J."/>
            <person name="Pachebat J.A."/>
            <person name="Golyshin P.N."/>
            <person name="Denman S."/>
            <person name="Mcdonald J.E."/>
        </authorList>
    </citation>
    <scope>NUCLEOTIDE SEQUENCE [LARGE SCALE GENOMIC DNA]</scope>
    <source>
        <strain evidence="3 4">FRB141</strain>
    </source>
</reference>
<gene>
    <name evidence="3" type="ORF">BIY26_06705</name>
</gene>
<protein>
    <submittedName>
        <fullName evidence="3">LuxR family transcriptional regulator</fullName>
    </submittedName>
</protein>